<reference evidence="1 2" key="1">
    <citation type="submission" date="2015-12" db="EMBL/GenBank/DDBJ databases">
        <title>Draft genome sequence of Mesorhizobium sp. UFLA 01-765, a multitolerant efficient symbiont and plant-growth promoting strain isolated from Zn-mining soil using Leucaena leucocephala as a trap plant.</title>
        <authorList>
            <person name="Rangel W.M."/>
            <person name="Thijs S."/>
            <person name="Longatti S.M."/>
            <person name="Moreira F.M."/>
            <person name="Weyens N."/>
            <person name="Vangronsveld J."/>
            <person name="Van Hamme J.D."/>
            <person name="Bottos E.M."/>
            <person name="Rineau F."/>
        </authorList>
    </citation>
    <scope>NUCLEOTIDE SEQUENCE [LARGE SCALE GENOMIC DNA]</scope>
    <source>
        <strain evidence="1 2">UFLA 01-765</strain>
    </source>
</reference>
<comment type="caution">
    <text evidence="1">The sequence shown here is derived from an EMBL/GenBank/DDBJ whole genome shotgun (WGS) entry which is preliminary data.</text>
</comment>
<accession>A0A117N4Y5</accession>
<dbReference type="AlphaFoldDB" id="A0A117N4Y5"/>
<dbReference type="Proteomes" id="UP000053176">
    <property type="component" value="Unassembled WGS sequence"/>
</dbReference>
<proteinExistence type="predicted"/>
<dbReference type="EMBL" id="LPWA01000001">
    <property type="protein sequence ID" value="KUM28836.1"/>
    <property type="molecule type" value="Genomic_DNA"/>
</dbReference>
<name>A0A117N4Y5_RHILI</name>
<protein>
    <submittedName>
        <fullName evidence="1">Uncharacterized protein</fullName>
    </submittedName>
</protein>
<evidence type="ECO:0000313" key="1">
    <source>
        <dbReference type="EMBL" id="KUM28836.1"/>
    </source>
</evidence>
<evidence type="ECO:0000313" key="2">
    <source>
        <dbReference type="Proteomes" id="UP000053176"/>
    </source>
</evidence>
<organism evidence="1 2">
    <name type="scientific">Rhizobium loti</name>
    <name type="common">Mesorhizobium loti</name>
    <dbReference type="NCBI Taxonomy" id="381"/>
    <lineage>
        <taxon>Bacteria</taxon>
        <taxon>Pseudomonadati</taxon>
        <taxon>Pseudomonadota</taxon>
        <taxon>Alphaproteobacteria</taxon>
        <taxon>Hyphomicrobiales</taxon>
        <taxon>Phyllobacteriaceae</taxon>
        <taxon>Mesorhizobium</taxon>
    </lineage>
</organism>
<sequence length="66" mass="7452">MAPAGIARASLAQDTRHTLMASDLMHVAQKCAAFLGERHASKQRLEARRLNPFRRDALLATEEMYR</sequence>
<gene>
    <name evidence="1" type="ORF">AU467_00705</name>
</gene>